<organism evidence="1 2">
    <name type="scientific">Variovorax robiniae</name>
    <dbReference type="NCBI Taxonomy" id="1836199"/>
    <lineage>
        <taxon>Bacteria</taxon>
        <taxon>Pseudomonadati</taxon>
        <taxon>Pseudomonadota</taxon>
        <taxon>Betaproteobacteria</taxon>
        <taxon>Burkholderiales</taxon>
        <taxon>Comamonadaceae</taxon>
        <taxon>Variovorax</taxon>
    </lineage>
</organism>
<evidence type="ECO:0000313" key="2">
    <source>
        <dbReference type="Proteomes" id="UP001367030"/>
    </source>
</evidence>
<comment type="caution">
    <text evidence="1">The sequence shown here is derived from an EMBL/GenBank/DDBJ whole genome shotgun (WGS) entry which is preliminary data.</text>
</comment>
<evidence type="ECO:0000313" key="1">
    <source>
        <dbReference type="EMBL" id="MEJ8855115.1"/>
    </source>
</evidence>
<dbReference type="Gene3D" id="3.40.50.1820">
    <property type="entry name" value="alpha/beta hydrolase"/>
    <property type="match status" value="1"/>
</dbReference>
<dbReference type="SUPFAM" id="SSF53474">
    <property type="entry name" value="alpha/beta-Hydrolases"/>
    <property type="match status" value="1"/>
</dbReference>
<dbReference type="RefSeq" id="WP_340335205.1">
    <property type="nucleotide sequence ID" value="NZ_JBBKZS010000004.1"/>
</dbReference>
<dbReference type="InterPro" id="IPR029058">
    <property type="entry name" value="AB_hydrolase_fold"/>
</dbReference>
<dbReference type="EMBL" id="JBBKZS010000004">
    <property type="protein sequence ID" value="MEJ8855115.1"/>
    <property type="molecule type" value="Genomic_DNA"/>
</dbReference>
<dbReference type="Proteomes" id="UP001367030">
    <property type="component" value="Unassembled WGS sequence"/>
</dbReference>
<proteinExistence type="predicted"/>
<name>A0ABU8X5M1_9BURK</name>
<protein>
    <recommendedName>
        <fullName evidence="3">Alpha/beta hydrolase</fullName>
    </recommendedName>
</protein>
<gene>
    <name evidence="1" type="ORF">WKW79_11080</name>
</gene>
<evidence type="ECO:0008006" key="3">
    <source>
        <dbReference type="Google" id="ProtNLM"/>
    </source>
</evidence>
<sequence>MPLRIPFEGTTLRGHLLPAEACAAERRPLLILNNGYDGTLTDMYFASAVVATRRGYHCPVFDGPGQGGALYEQGLRLRPDWETVLRAVVDHAGLRHRRSAAYCV</sequence>
<accession>A0ABU8X5M1</accession>
<reference evidence="1 2" key="1">
    <citation type="submission" date="2024-03" db="EMBL/GenBank/DDBJ databases">
        <title>Novel species of the genus Variovorax.</title>
        <authorList>
            <person name="Liu Q."/>
            <person name="Xin Y.-H."/>
        </authorList>
    </citation>
    <scope>NUCLEOTIDE SEQUENCE [LARGE SCALE GENOMIC DNA]</scope>
    <source>
        <strain evidence="1 2">KACC 18901</strain>
    </source>
</reference>
<keyword evidence="2" id="KW-1185">Reference proteome</keyword>